<dbReference type="AlphaFoldDB" id="A0A6J4R9A5"/>
<feature type="non-terminal residue" evidence="2">
    <location>
        <position position="1"/>
    </location>
</feature>
<feature type="region of interest" description="Disordered" evidence="1">
    <location>
        <begin position="82"/>
        <end position="134"/>
    </location>
</feature>
<sequence length="306" mass="32485">GHLPHPAPGIGGHRRLRGVGVGVRHGPSGARGSHQDHARPAGHRRTGLPTARRARPGRAPVATVPDVRLAGRAGGFRGVHQERAARVAGDRQPRVADAGANAGRYGDSRLARGVRRRGRRDDEVPGGGPRDDGRLARGALAADVLGRPDPDLRLWDQARVAAGRRRGWPPGPDHARRCPRPARGGGAGPDHEVEHAGGFGPGVRPHGQGEGAPRGRRRLQARAAERDDPGAHVGGDTVRGAARRVGDRRVGLRPSGRRPARRRGHRGAGLSRGAGRRAPLRDRVRGREPHRRRALLGARPEDLAAV</sequence>
<accession>A0A6J4R9A5</accession>
<reference evidence="2" key="1">
    <citation type="submission" date="2020-02" db="EMBL/GenBank/DDBJ databases">
        <authorList>
            <person name="Meier V. D."/>
        </authorList>
    </citation>
    <scope>NUCLEOTIDE SEQUENCE</scope>
    <source>
        <strain evidence="2">AVDCRST_MAG02</strain>
    </source>
</reference>
<feature type="compositionally biased region" description="Low complexity" evidence="1">
    <location>
        <begin position="268"/>
        <end position="277"/>
    </location>
</feature>
<feature type="compositionally biased region" description="Basic residues" evidence="1">
    <location>
        <begin position="40"/>
        <end position="56"/>
    </location>
</feature>
<protein>
    <submittedName>
        <fullName evidence="2">Dipeptide transport system permease protein DppB</fullName>
    </submittedName>
</protein>
<feature type="region of interest" description="Disordered" evidence="1">
    <location>
        <begin position="163"/>
        <end position="306"/>
    </location>
</feature>
<feature type="compositionally biased region" description="Basic and acidic residues" evidence="1">
    <location>
        <begin position="82"/>
        <end position="94"/>
    </location>
</feature>
<feature type="region of interest" description="Disordered" evidence="1">
    <location>
        <begin position="1"/>
        <end position="59"/>
    </location>
</feature>
<feature type="non-terminal residue" evidence="2">
    <location>
        <position position="306"/>
    </location>
</feature>
<proteinExistence type="predicted"/>
<feature type="compositionally biased region" description="Basic residues" evidence="1">
    <location>
        <begin position="255"/>
        <end position="266"/>
    </location>
</feature>
<evidence type="ECO:0000256" key="1">
    <source>
        <dbReference type="SAM" id="MobiDB-lite"/>
    </source>
</evidence>
<organism evidence="2">
    <name type="scientific">uncultured Rubrobacteraceae bacterium</name>
    <dbReference type="NCBI Taxonomy" id="349277"/>
    <lineage>
        <taxon>Bacteria</taxon>
        <taxon>Bacillati</taxon>
        <taxon>Actinomycetota</taxon>
        <taxon>Rubrobacteria</taxon>
        <taxon>Rubrobacterales</taxon>
        <taxon>Rubrobacteraceae</taxon>
        <taxon>environmental samples</taxon>
    </lineage>
</organism>
<feature type="compositionally biased region" description="Basic and acidic residues" evidence="1">
    <location>
        <begin position="119"/>
        <end position="134"/>
    </location>
</feature>
<evidence type="ECO:0000313" key="2">
    <source>
        <dbReference type="EMBL" id="CAA9463895.1"/>
    </source>
</evidence>
<dbReference type="EMBL" id="CADCVH010000089">
    <property type="protein sequence ID" value="CAA9463895.1"/>
    <property type="molecule type" value="Genomic_DNA"/>
</dbReference>
<gene>
    <name evidence="2" type="ORF">AVDCRST_MAG02-2707</name>
</gene>
<name>A0A6J4R9A5_9ACTN</name>